<reference evidence="1 2" key="1">
    <citation type="journal article" date="2018" name="Sci. Rep.">
        <title>Genomic signatures of local adaptation to the degree of environmental predictability in rotifers.</title>
        <authorList>
            <person name="Franch-Gras L."/>
            <person name="Hahn C."/>
            <person name="Garcia-Roger E.M."/>
            <person name="Carmona M.J."/>
            <person name="Serra M."/>
            <person name="Gomez A."/>
        </authorList>
    </citation>
    <scope>NUCLEOTIDE SEQUENCE [LARGE SCALE GENOMIC DNA]</scope>
    <source>
        <strain evidence="1">HYR1</strain>
    </source>
</reference>
<evidence type="ECO:0000313" key="1">
    <source>
        <dbReference type="EMBL" id="RNA00283.1"/>
    </source>
</evidence>
<name>A0A3M7PME5_BRAPC</name>
<sequence>MVLRNSFCVYDIVQLSKLHQQGLQNSANLAEIILQCVQAQKSFELKSLNKLKFGLSKKS</sequence>
<dbReference type="EMBL" id="REGN01009841">
    <property type="protein sequence ID" value="RNA00283.1"/>
    <property type="molecule type" value="Genomic_DNA"/>
</dbReference>
<evidence type="ECO:0000313" key="2">
    <source>
        <dbReference type="Proteomes" id="UP000276133"/>
    </source>
</evidence>
<accession>A0A3M7PME5</accession>
<comment type="caution">
    <text evidence="1">The sequence shown here is derived from an EMBL/GenBank/DDBJ whole genome shotgun (WGS) entry which is preliminary data.</text>
</comment>
<gene>
    <name evidence="1" type="ORF">BpHYR1_039943</name>
</gene>
<dbReference type="Proteomes" id="UP000276133">
    <property type="component" value="Unassembled WGS sequence"/>
</dbReference>
<keyword evidence="2" id="KW-1185">Reference proteome</keyword>
<protein>
    <submittedName>
        <fullName evidence="1">Uncharacterized protein</fullName>
    </submittedName>
</protein>
<organism evidence="1 2">
    <name type="scientific">Brachionus plicatilis</name>
    <name type="common">Marine rotifer</name>
    <name type="synonym">Brachionus muelleri</name>
    <dbReference type="NCBI Taxonomy" id="10195"/>
    <lineage>
        <taxon>Eukaryota</taxon>
        <taxon>Metazoa</taxon>
        <taxon>Spiralia</taxon>
        <taxon>Gnathifera</taxon>
        <taxon>Rotifera</taxon>
        <taxon>Eurotatoria</taxon>
        <taxon>Monogononta</taxon>
        <taxon>Pseudotrocha</taxon>
        <taxon>Ploima</taxon>
        <taxon>Brachionidae</taxon>
        <taxon>Brachionus</taxon>
    </lineage>
</organism>
<dbReference type="AlphaFoldDB" id="A0A3M7PME5"/>
<proteinExistence type="predicted"/>